<accession>A0ABW7HCN9</accession>
<protein>
    <submittedName>
        <fullName evidence="5">Pirin family protein</fullName>
    </submittedName>
</protein>
<dbReference type="InterPro" id="IPR011051">
    <property type="entry name" value="RmlC_Cupin_sf"/>
</dbReference>
<dbReference type="InterPro" id="IPR008778">
    <property type="entry name" value="Pirin_C_dom"/>
</dbReference>
<dbReference type="RefSeq" id="WP_394411003.1">
    <property type="nucleotide sequence ID" value="NZ_JBIGIC010000006.1"/>
</dbReference>
<dbReference type="EMBL" id="JBIGIC010000006">
    <property type="protein sequence ID" value="MFG6487665.1"/>
    <property type="molecule type" value="Genomic_DNA"/>
</dbReference>
<evidence type="ECO:0000256" key="2">
    <source>
        <dbReference type="RuleBase" id="RU003457"/>
    </source>
</evidence>
<dbReference type="InterPro" id="IPR012093">
    <property type="entry name" value="Pirin"/>
</dbReference>
<dbReference type="SUPFAM" id="SSF51182">
    <property type="entry name" value="RmlC-like cupins"/>
    <property type="match status" value="1"/>
</dbReference>
<keyword evidence="6" id="KW-1185">Reference proteome</keyword>
<sequence>MDLGEQQEVINFHGAVYLASSRFFSFRFWNGEFEFCGCSSEMELSTVAAIMSTARLLQPQRHRIGAGFQAEGWREPMALLDPFVMVDHFRMSEAAFAPHPHAGFSAVTYLFDDSATGMISRDSLGGEHAIPPGALHWTLAGRGVMHDEFPAEAGREAHGLQIFVNLPADQKLRAPTVMHLAAEQMPRRVGDGWRAVQVFGPEAPLALPSSASLVLVDIDAGAGFDFVLPDGEQGFAIVIHGSGRTDELPLSSGRALSLPVGGATRITAGEVLRLACFCGRPLHEPVVRHGPFVMSDEGQVVAALQRFQSGGMGRLSPRQQP</sequence>
<comment type="similarity">
    <text evidence="1 2">Belongs to the pirin family.</text>
</comment>
<dbReference type="Proteomes" id="UP001606134">
    <property type="component" value="Unassembled WGS sequence"/>
</dbReference>
<feature type="domain" description="Pirin N-terminal" evidence="3">
    <location>
        <begin position="77"/>
        <end position="164"/>
    </location>
</feature>
<name>A0ABW7HCN9_9BURK</name>
<evidence type="ECO:0000259" key="3">
    <source>
        <dbReference type="Pfam" id="PF02678"/>
    </source>
</evidence>
<dbReference type="Pfam" id="PF02678">
    <property type="entry name" value="Pirin"/>
    <property type="match status" value="1"/>
</dbReference>
<dbReference type="PANTHER" id="PTHR13903:SF8">
    <property type="entry name" value="PIRIN"/>
    <property type="match status" value="1"/>
</dbReference>
<evidence type="ECO:0000313" key="6">
    <source>
        <dbReference type="Proteomes" id="UP001606134"/>
    </source>
</evidence>
<reference evidence="5 6" key="1">
    <citation type="submission" date="2024-08" db="EMBL/GenBank/DDBJ databases">
        <authorList>
            <person name="Lu H."/>
        </authorList>
    </citation>
    <scope>NUCLEOTIDE SEQUENCE [LARGE SCALE GENOMIC DNA]</scope>
    <source>
        <strain evidence="5 6">BYS78W</strain>
    </source>
</reference>
<organism evidence="5 6">
    <name type="scientific">Pelomonas candidula</name>
    <dbReference type="NCBI Taxonomy" id="3299025"/>
    <lineage>
        <taxon>Bacteria</taxon>
        <taxon>Pseudomonadati</taxon>
        <taxon>Pseudomonadota</taxon>
        <taxon>Betaproteobacteria</taxon>
        <taxon>Burkholderiales</taxon>
        <taxon>Sphaerotilaceae</taxon>
        <taxon>Roseateles</taxon>
    </lineage>
</organism>
<proteinExistence type="inferred from homology"/>
<dbReference type="Gene3D" id="2.60.120.10">
    <property type="entry name" value="Jelly Rolls"/>
    <property type="match status" value="2"/>
</dbReference>
<feature type="domain" description="Pirin C-terminal" evidence="4">
    <location>
        <begin position="216"/>
        <end position="312"/>
    </location>
</feature>
<evidence type="ECO:0000256" key="1">
    <source>
        <dbReference type="ARBA" id="ARBA00008416"/>
    </source>
</evidence>
<dbReference type="Pfam" id="PF05726">
    <property type="entry name" value="Pirin_C"/>
    <property type="match status" value="1"/>
</dbReference>
<dbReference type="PANTHER" id="PTHR13903">
    <property type="entry name" value="PIRIN-RELATED"/>
    <property type="match status" value="1"/>
</dbReference>
<evidence type="ECO:0000313" key="5">
    <source>
        <dbReference type="EMBL" id="MFG6487665.1"/>
    </source>
</evidence>
<dbReference type="InterPro" id="IPR003829">
    <property type="entry name" value="Pirin_N_dom"/>
</dbReference>
<evidence type="ECO:0000259" key="4">
    <source>
        <dbReference type="Pfam" id="PF05726"/>
    </source>
</evidence>
<dbReference type="InterPro" id="IPR014710">
    <property type="entry name" value="RmlC-like_jellyroll"/>
</dbReference>
<dbReference type="PIRSF" id="PIRSF006232">
    <property type="entry name" value="Pirin"/>
    <property type="match status" value="1"/>
</dbReference>
<gene>
    <name evidence="5" type="ORF">ACG04R_13365</name>
</gene>
<comment type="caution">
    <text evidence="5">The sequence shown here is derived from an EMBL/GenBank/DDBJ whole genome shotgun (WGS) entry which is preliminary data.</text>
</comment>